<name>A0ABW4TFT0_9ACTN</name>
<comment type="caution">
    <text evidence="1">The sequence shown here is derived from an EMBL/GenBank/DDBJ whole genome shotgun (WGS) entry which is preliminary data.</text>
</comment>
<dbReference type="InterPro" id="IPR045592">
    <property type="entry name" value="DUF6461"/>
</dbReference>
<reference evidence="2" key="1">
    <citation type="journal article" date="2019" name="Int. J. Syst. Evol. Microbiol.">
        <title>The Global Catalogue of Microorganisms (GCM) 10K type strain sequencing project: providing services to taxonomists for standard genome sequencing and annotation.</title>
        <authorList>
            <consortium name="The Broad Institute Genomics Platform"/>
            <consortium name="The Broad Institute Genome Sequencing Center for Infectious Disease"/>
            <person name="Wu L."/>
            <person name="Ma J."/>
        </authorList>
    </citation>
    <scope>NUCLEOTIDE SEQUENCE [LARGE SCALE GENOMIC DNA]</scope>
    <source>
        <strain evidence="2">ICMP 6774ER</strain>
    </source>
</reference>
<evidence type="ECO:0000313" key="2">
    <source>
        <dbReference type="Proteomes" id="UP001597368"/>
    </source>
</evidence>
<accession>A0ABW4TFT0</accession>
<evidence type="ECO:0000313" key="1">
    <source>
        <dbReference type="EMBL" id="MFD1939820.1"/>
    </source>
</evidence>
<dbReference type="RefSeq" id="WP_379582448.1">
    <property type="nucleotide sequence ID" value="NZ_JBHUFV010000096.1"/>
</dbReference>
<sequence>MTDPLAPYRWLEAVAEGRDNLLGDIFCVSFFRRHDPVEVLARFGPAEPSEMPFDELREKVAQFVEETEGGGGGYVGVIQAGDWSVAIELWGWQATLPEILAGLSQGCEVVVVGRHDYAEHSFVYAIDGEVVTGFSPYWPDTRWGSHPDRLNELIHEVGLPLQAVDEEWEVIRRGYADGISRVFWLADKITGVVFTPSILDGPLLVIA</sequence>
<dbReference type="EMBL" id="JBHUFV010000096">
    <property type="protein sequence ID" value="MFD1939820.1"/>
    <property type="molecule type" value="Genomic_DNA"/>
</dbReference>
<dbReference type="Pfam" id="PF20062">
    <property type="entry name" value="DUF6461"/>
    <property type="match status" value="1"/>
</dbReference>
<organism evidence="1 2">
    <name type="scientific">Nonomuraea mangrovi</name>
    <dbReference type="NCBI Taxonomy" id="2316207"/>
    <lineage>
        <taxon>Bacteria</taxon>
        <taxon>Bacillati</taxon>
        <taxon>Actinomycetota</taxon>
        <taxon>Actinomycetes</taxon>
        <taxon>Streptosporangiales</taxon>
        <taxon>Streptosporangiaceae</taxon>
        <taxon>Nonomuraea</taxon>
    </lineage>
</organism>
<proteinExistence type="predicted"/>
<protein>
    <submittedName>
        <fullName evidence="1">DUF6461 domain-containing protein</fullName>
    </submittedName>
</protein>
<dbReference type="Proteomes" id="UP001597368">
    <property type="component" value="Unassembled WGS sequence"/>
</dbReference>
<keyword evidence="2" id="KW-1185">Reference proteome</keyword>
<gene>
    <name evidence="1" type="ORF">ACFSKW_51030</name>
</gene>